<gene>
    <name evidence="3" type="ORF">WJT86_03720</name>
</gene>
<feature type="compositionally biased region" description="Basic residues" evidence="1">
    <location>
        <begin position="71"/>
        <end position="83"/>
    </location>
</feature>
<feature type="chain" id="PRO_5045374193" evidence="2">
    <location>
        <begin position="25"/>
        <end position="90"/>
    </location>
</feature>
<protein>
    <submittedName>
        <fullName evidence="3">Uncharacterized protein</fullName>
    </submittedName>
</protein>
<dbReference type="EMBL" id="JBBYXI010000001">
    <property type="protein sequence ID" value="MEN3930168.1"/>
    <property type="molecule type" value="Genomic_DNA"/>
</dbReference>
<dbReference type="Proteomes" id="UP001418637">
    <property type="component" value="Unassembled WGS sequence"/>
</dbReference>
<accession>A0ABV0BGU2</accession>
<comment type="caution">
    <text evidence="3">The sequence shown here is derived from an EMBL/GenBank/DDBJ whole genome shotgun (WGS) entry which is preliminary data.</text>
</comment>
<organism evidence="3 4">
    <name type="scientific">Hohaiivirga grylli</name>
    <dbReference type="NCBI Taxonomy" id="3133970"/>
    <lineage>
        <taxon>Bacteria</taxon>
        <taxon>Pseudomonadati</taxon>
        <taxon>Pseudomonadota</taxon>
        <taxon>Alphaproteobacteria</taxon>
        <taxon>Hyphomicrobiales</taxon>
        <taxon>Methylobacteriaceae</taxon>
        <taxon>Hohaiivirga</taxon>
    </lineage>
</organism>
<keyword evidence="4" id="KW-1185">Reference proteome</keyword>
<name>A0ABV0BGU2_9HYPH</name>
<reference evidence="3 4" key="1">
    <citation type="submission" date="2024-04" db="EMBL/GenBank/DDBJ databases">
        <title>A novel species isolated from cricket.</title>
        <authorList>
            <person name="Wang H.-C."/>
        </authorList>
    </citation>
    <scope>NUCLEOTIDE SEQUENCE [LARGE SCALE GENOMIC DNA]</scope>
    <source>
        <strain evidence="3 4">WL0021</strain>
    </source>
</reference>
<evidence type="ECO:0000256" key="1">
    <source>
        <dbReference type="SAM" id="MobiDB-lite"/>
    </source>
</evidence>
<feature type="region of interest" description="Disordered" evidence="1">
    <location>
        <begin position="66"/>
        <end position="90"/>
    </location>
</feature>
<evidence type="ECO:0000313" key="3">
    <source>
        <dbReference type="EMBL" id="MEN3930168.1"/>
    </source>
</evidence>
<sequence>MRHGAFISAVVVGASLLASTSAFATAADELSMHEFSNAACKQMPSQAGCFGYTKAQPAMQMHDEHWNAQKSKQHRTHYKKREMHKQMMSH</sequence>
<feature type="signal peptide" evidence="2">
    <location>
        <begin position="1"/>
        <end position="24"/>
    </location>
</feature>
<dbReference type="RefSeq" id="WP_346336133.1">
    <property type="nucleotide sequence ID" value="NZ_JBBYXI010000001.1"/>
</dbReference>
<proteinExistence type="predicted"/>
<evidence type="ECO:0000313" key="4">
    <source>
        <dbReference type="Proteomes" id="UP001418637"/>
    </source>
</evidence>
<keyword evidence="2" id="KW-0732">Signal</keyword>
<evidence type="ECO:0000256" key="2">
    <source>
        <dbReference type="SAM" id="SignalP"/>
    </source>
</evidence>